<accession>A0A8R1DPB7</accession>
<keyword evidence="8 12" id="KW-0862">Zinc</keyword>
<dbReference type="EC" id="2.1.1.225" evidence="12"/>
<keyword evidence="3 12" id="KW-0808">Transferase</keyword>
<keyword evidence="2 12" id="KW-0489">Methyltransferase</keyword>
<keyword evidence="7 12" id="KW-0863">Zinc-finger</keyword>
<keyword evidence="15" id="KW-1185">Reference proteome</keyword>
<reference evidence="14" key="2">
    <citation type="submission" date="2022-06" db="UniProtKB">
        <authorList>
            <consortium name="EnsemblMetazoa"/>
        </authorList>
    </citation>
    <scope>IDENTIFICATION</scope>
    <source>
        <strain evidence="14">DF5081</strain>
    </source>
</reference>
<comment type="similarity">
    <text evidence="1 12">Belongs to the methyltransferase TRM13 family.</text>
</comment>
<name>A0A8R1DPB7_CAEJA</name>
<evidence type="ECO:0000256" key="10">
    <source>
        <dbReference type="ARBA" id="ARBA00048635"/>
    </source>
</evidence>
<evidence type="ECO:0000256" key="5">
    <source>
        <dbReference type="ARBA" id="ARBA00022694"/>
    </source>
</evidence>
<evidence type="ECO:0000256" key="1">
    <source>
        <dbReference type="ARBA" id="ARBA00005265"/>
    </source>
</evidence>
<dbReference type="Pfam" id="PF05253">
    <property type="entry name" value="zf-U11-48K"/>
    <property type="match status" value="1"/>
</dbReference>
<keyword evidence="5 12" id="KW-0819">tRNA processing</keyword>
<dbReference type="InterPro" id="IPR007871">
    <property type="entry name" value="Methyltransferase_TRM13"/>
</dbReference>
<dbReference type="EnsemblMetazoa" id="CJA07427b.1">
    <property type="protein sequence ID" value="CJA07427b.1"/>
    <property type="gene ID" value="WBGene00126631"/>
</dbReference>
<comment type="catalytic activity">
    <reaction evidence="10 12">
        <text>cytidine(4) in tRNA(Gly)(GCC) + S-adenosyl-L-methionine = 2'-O-methylcytidine(4) in tRNA(Gly)(GCC) + S-adenosyl-L-homocysteine + H(+)</text>
        <dbReference type="Rhea" id="RHEA:43192"/>
        <dbReference type="Rhea" id="RHEA-COMP:10399"/>
        <dbReference type="Rhea" id="RHEA-COMP:10400"/>
        <dbReference type="ChEBI" id="CHEBI:15378"/>
        <dbReference type="ChEBI" id="CHEBI:57856"/>
        <dbReference type="ChEBI" id="CHEBI:59789"/>
        <dbReference type="ChEBI" id="CHEBI:74495"/>
        <dbReference type="ChEBI" id="CHEBI:82748"/>
        <dbReference type="EC" id="2.1.1.225"/>
    </reaction>
</comment>
<evidence type="ECO:0000256" key="2">
    <source>
        <dbReference type="ARBA" id="ARBA00022603"/>
    </source>
</evidence>
<evidence type="ECO:0000256" key="11">
    <source>
        <dbReference type="ARBA" id="ARBA00049393"/>
    </source>
</evidence>
<evidence type="ECO:0000256" key="3">
    <source>
        <dbReference type="ARBA" id="ARBA00022679"/>
    </source>
</evidence>
<keyword evidence="6 12" id="KW-0479">Metal-binding</keyword>
<comment type="catalytic activity">
    <reaction evidence="11 12">
        <text>adenosine(4) in tRNA(His) + S-adenosyl-L-methionine = 2'-O-methyladenosine(4) in tRNA(His) + S-adenosyl-L-homocysteine + H(+)</text>
        <dbReference type="Rhea" id="RHEA:43196"/>
        <dbReference type="Rhea" id="RHEA-COMP:10401"/>
        <dbReference type="Rhea" id="RHEA-COMP:10402"/>
        <dbReference type="ChEBI" id="CHEBI:15378"/>
        <dbReference type="ChEBI" id="CHEBI:57856"/>
        <dbReference type="ChEBI" id="CHEBI:59789"/>
        <dbReference type="ChEBI" id="CHEBI:74411"/>
        <dbReference type="ChEBI" id="CHEBI:74477"/>
        <dbReference type="EC" id="2.1.1.225"/>
    </reaction>
</comment>
<dbReference type="InterPro" id="IPR039044">
    <property type="entry name" value="Trm13"/>
</dbReference>
<comment type="function">
    <text evidence="12">tRNA methylase which 2'-O-methylates cytidine(4) in tRNA(Pro) and tRNA(Gly)(GCC), and adenosine(4) in tRNA(His).</text>
</comment>
<dbReference type="GO" id="GO:0030488">
    <property type="term" value="P:tRNA methylation"/>
    <property type="evidence" value="ECO:0007669"/>
    <property type="project" value="InterPro"/>
</dbReference>
<sequence>MLVKSGNRFCGEHAIHDAANTDRIVCPNDGKHTILKAELDAHLKRCNSRIIDADYIRVDANSIRGETKFTDKIDRRASEHEICQVVHKIWECYEKVVKHRLIVEQRRNELVEQHLSENDGLCVTKKKALVQISSILGHIEAAGVLPTSPSCCMFELGAGKGQLAYWISKVAPDGNFILMDRSGSRNKWDKAAFRERPDLKMKRFRCSIEHMDLNKIDELKNSKEILAVCKHFCGSATDAGIRSLQNSGLQFNAALLVPCCHHKSRFAEYGGHKFLETWRMNDEESFSALRYVASYATNGAKEGENLEGWKALYSPLELGRRAKAILEIGRAEWLESCGYETRVIEYVPSEVSPENLLILAMKRAIE</sequence>
<evidence type="ECO:0000256" key="7">
    <source>
        <dbReference type="ARBA" id="ARBA00022771"/>
    </source>
</evidence>
<dbReference type="Proteomes" id="UP000005237">
    <property type="component" value="Unassembled WGS sequence"/>
</dbReference>
<dbReference type="PANTHER" id="PTHR12998:SF0">
    <property type="entry name" value="TRNA:M(4)X MODIFICATION ENZYME TRM13 HOMOLOG"/>
    <property type="match status" value="1"/>
</dbReference>
<keyword evidence="4 12" id="KW-0949">S-adenosyl-L-methionine</keyword>
<evidence type="ECO:0000313" key="14">
    <source>
        <dbReference type="EnsemblMetazoa" id="CJA07427b.1"/>
    </source>
</evidence>
<dbReference type="InterPro" id="IPR022776">
    <property type="entry name" value="TRM13/UPF0224_CHHC_Znf_dom"/>
</dbReference>
<reference evidence="15" key="1">
    <citation type="submission" date="2010-08" db="EMBL/GenBank/DDBJ databases">
        <authorList>
            <consortium name="Caenorhabditis japonica Sequencing Consortium"/>
            <person name="Wilson R.K."/>
        </authorList>
    </citation>
    <scope>NUCLEOTIDE SEQUENCE [LARGE SCALE GENOMIC DNA]</scope>
    <source>
        <strain evidence="15">DF5081</strain>
    </source>
</reference>
<comment type="catalytic activity">
    <reaction evidence="9 12">
        <text>cytidine(4) in tRNA(Pro) + S-adenosyl-L-methionine = 2'-O-methylcytidine(4) in tRNA(Pro) + S-adenosyl-L-homocysteine + H(+)</text>
        <dbReference type="Rhea" id="RHEA:32767"/>
        <dbReference type="Rhea" id="RHEA-COMP:10397"/>
        <dbReference type="Rhea" id="RHEA-COMP:10398"/>
        <dbReference type="ChEBI" id="CHEBI:15378"/>
        <dbReference type="ChEBI" id="CHEBI:57856"/>
        <dbReference type="ChEBI" id="CHEBI:59789"/>
        <dbReference type="ChEBI" id="CHEBI:74495"/>
        <dbReference type="ChEBI" id="CHEBI:82748"/>
        <dbReference type="EC" id="2.1.1.225"/>
    </reaction>
</comment>
<evidence type="ECO:0000259" key="13">
    <source>
        <dbReference type="PROSITE" id="PS51800"/>
    </source>
</evidence>
<evidence type="ECO:0000256" key="4">
    <source>
        <dbReference type="ARBA" id="ARBA00022691"/>
    </source>
</evidence>
<protein>
    <recommendedName>
        <fullName evidence="12">tRNA:m(4)X modification enzyme TRM13</fullName>
        <ecNumber evidence="12">2.1.1.225</ecNumber>
    </recommendedName>
</protein>
<evidence type="ECO:0000256" key="6">
    <source>
        <dbReference type="ARBA" id="ARBA00022723"/>
    </source>
</evidence>
<evidence type="ECO:0000256" key="12">
    <source>
        <dbReference type="RuleBase" id="RU367103"/>
    </source>
</evidence>
<dbReference type="AlphaFoldDB" id="A0A8R1DPB7"/>
<evidence type="ECO:0000256" key="8">
    <source>
        <dbReference type="ARBA" id="ARBA00022833"/>
    </source>
</evidence>
<organism evidence="14 15">
    <name type="scientific">Caenorhabditis japonica</name>
    <dbReference type="NCBI Taxonomy" id="281687"/>
    <lineage>
        <taxon>Eukaryota</taxon>
        <taxon>Metazoa</taxon>
        <taxon>Ecdysozoa</taxon>
        <taxon>Nematoda</taxon>
        <taxon>Chromadorea</taxon>
        <taxon>Rhabditida</taxon>
        <taxon>Rhabditina</taxon>
        <taxon>Rhabditomorpha</taxon>
        <taxon>Rhabditoidea</taxon>
        <taxon>Rhabditidae</taxon>
        <taxon>Peloderinae</taxon>
        <taxon>Caenorhabditis</taxon>
    </lineage>
</organism>
<evidence type="ECO:0000313" key="15">
    <source>
        <dbReference type="Proteomes" id="UP000005237"/>
    </source>
</evidence>
<proteinExistence type="inferred from homology"/>
<dbReference type="Pfam" id="PF05206">
    <property type="entry name" value="TRM13"/>
    <property type="match status" value="1"/>
</dbReference>
<evidence type="ECO:0000256" key="9">
    <source>
        <dbReference type="ARBA" id="ARBA00048165"/>
    </source>
</evidence>
<dbReference type="GO" id="GO:0106050">
    <property type="term" value="F:tRNA 2'-O-methyltransferase activity"/>
    <property type="evidence" value="ECO:0007669"/>
    <property type="project" value="UniProtKB-UniRule"/>
</dbReference>
<dbReference type="GO" id="GO:0008270">
    <property type="term" value="F:zinc ion binding"/>
    <property type="evidence" value="ECO:0007669"/>
    <property type="project" value="UniProtKB-KW"/>
</dbReference>
<dbReference type="PANTHER" id="PTHR12998">
    <property type="entry name" value="TRNA:M(4)X MODIFICATION ENZYME TRM13 HOMOLOG"/>
    <property type="match status" value="1"/>
</dbReference>
<dbReference type="PROSITE" id="PS51800">
    <property type="entry name" value="ZF_CHHC_U11_48K"/>
    <property type="match status" value="1"/>
</dbReference>
<feature type="domain" description="CHHC U11-48K-type" evidence="13">
    <location>
        <begin position="23"/>
        <end position="50"/>
    </location>
</feature>